<name>F8E1S5_CORRG</name>
<feature type="domain" description="Serine aminopeptidase S33" evidence="2">
    <location>
        <begin position="47"/>
        <end position="161"/>
    </location>
</feature>
<accession>F8E1S5</accession>
<evidence type="ECO:0000313" key="4">
    <source>
        <dbReference type="Proteomes" id="UP000000492"/>
    </source>
</evidence>
<proteinExistence type="predicted"/>
<dbReference type="EMBL" id="CP002857">
    <property type="protein sequence ID" value="AEI09342.1"/>
    <property type="molecule type" value="Genomic_DNA"/>
</dbReference>
<evidence type="ECO:0000256" key="1">
    <source>
        <dbReference type="SAM" id="MobiDB-lite"/>
    </source>
</evidence>
<dbReference type="eggNOG" id="COG1073">
    <property type="taxonomic scope" value="Bacteria"/>
</dbReference>
<dbReference type="Proteomes" id="UP000000492">
    <property type="component" value="Chromosome"/>
</dbReference>
<sequence length="273" mass="28482">MSPATKSTHFSIPAGRTHGPNGEYDIGATLDAPAALEAEEFQAGEVPTAIVVACFTCARSAVGVTRVSKTLAKHGIASVRIDLAGLGTSGGDFAKSSLTTNVEDVVSAANWLAAHAQPPSLLVGHSLGGSAVIRAARHIPSVRAVATIGTPYDPRHVKDSLPEVAAVLEAAADGETLEIPGRGVTVGAEFFRDLREVDPDADFSALRESAVSHLAIHSPDDDVVAFQEALNFVTHPARISSLLTLPEIDHLLQRRGSGQRVGELIATWASPRV</sequence>
<dbReference type="HOGENOM" id="CLU_048353_3_3_11"/>
<dbReference type="STRING" id="662755.CRES_0986"/>
<dbReference type="OrthoDB" id="9789573at2"/>
<protein>
    <recommendedName>
        <fullName evidence="2">Serine aminopeptidase S33 domain-containing protein</fullName>
    </recommendedName>
</protein>
<reference evidence="3 4" key="1">
    <citation type="journal article" date="2012" name="BMC Genomics">
        <title>Complete genome sequence, lifestyle, and multi-drug resistance of the human pathogen Corynebacterium resistens DSM 45100 isolated from blood samples of a leukemia patient.</title>
        <authorList>
            <person name="Schroder J."/>
            <person name="Maus I."/>
            <person name="Meyer K."/>
            <person name="Wordemann S."/>
            <person name="Blom J."/>
            <person name="Jaenicke S."/>
            <person name="Schneider J."/>
            <person name="Trost E."/>
            <person name="Tauch A."/>
        </authorList>
    </citation>
    <scope>NUCLEOTIDE SEQUENCE [LARGE SCALE GENOMIC DNA]</scope>
    <source>
        <strain evidence="4">DSM 45100 / JCM 12819 / CCUG 50093 / GTC 2026 / SICGH 158</strain>
    </source>
</reference>
<dbReference type="Gene3D" id="3.40.50.1820">
    <property type="entry name" value="alpha/beta hydrolase"/>
    <property type="match status" value="1"/>
</dbReference>
<dbReference type="AlphaFoldDB" id="F8E1S5"/>
<organism evidence="3 4">
    <name type="scientific">Corynebacterium resistens (strain DSM 45100 / JCM 12819 / GTC 2026 / SICGH 158)</name>
    <dbReference type="NCBI Taxonomy" id="662755"/>
    <lineage>
        <taxon>Bacteria</taxon>
        <taxon>Bacillati</taxon>
        <taxon>Actinomycetota</taxon>
        <taxon>Actinomycetes</taxon>
        <taxon>Mycobacteriales</taxon>
        <taxon>Corynebacteriaceae</taxon>
        <taxon>Corynebacterium</taxon>
    </lineage>
</organism>
<gene>
    <name evidence="3" type="ordered locus">CRES_0986</name>
</gene>
<dbReference type="SUPFAM" id="SSF53474">
    <property type="entry name" value="alpha/beta-Hydrolases"/>
    <property type="match status" value="1"/>
</dbReference>
<dbReference type="KEGG" id="crd:CRES_0986"/>
<keyword evidence="4" id="KW-1185">Reference proteome</keyword>
<dbReference type="InterPro" id="IPR022742">
    <property type="entry name" value="Hydrolase_4"/>
</dbReference>
<evidence type="ECO:0000259" key="2">
    <source>
        <dbReference type="Pfam" id="PF12146"/>
    </source>
</evidence>
<dbReference type="InterPro" id="IPR029058">
    <property type="entry name" value="AB_hydrolase_fold"/>
</dbReference>
<evidence type="ECO:0000313" key="3">
    <source>
        <dbReference type="EMBL" id="AEI09342.1"/>
    </source>
</evidence>
<dbReference type="Pfam" id="PF12146">
    <property type="entry name" value="Hydrolase_4"/>
    <property type="match status" value="1"/>
</dbReference>
<feature type="region of interest" description="Disordered" evidence="1">
    <location>
        <begin position="1"/>
        <end position="26"/>
    </location>
</feature>
<feature type="compositionally biased region" description="Polar residues" evidence="1">
    <location>
        <begin position="1"/>
        <end position="10"/>
    </location>
</feature>
<dbReference type="RefSeq" id="WP_013888358.1">
    <property type="nucleotide sequence ID" value="NC_015673.1"/>
</dbReference>